<dbReference type="SMART" id="SM00387">
    <property type="entry name" value="HATPase_c"/>
    <property type="match status" value="1"/>
</dbReference>
<evidence type="ECO:0000256" key="1">
    <source>
        <dbReference type="ARBA" id="ARBA00000085"/>
    </source>
</evidence>
<proteinExistence type="predicted"/>
<evidence type="ECO:0000256" key="5">
    <source>
        <dbReference type="ARBA" id="ARBA00022679"/>
    </source>
</evidence>
<dbReference type="InterPro" id="IPR000014">
    <property type="entry name" value="PAS"/>
</dbReference>
<dbReference type="CDD" id="cd00082">
    <property type="entry name" value="HisKA"/>
    <property type="match status" value="1"/>
</dbReference>
<keyword evidence="4" id="KW-0597">Phosphoprotein</keyword>
<dbReference type="InterPro" id="IPR036890">
    <property type="entry name" value="HATPase_C_sf"/>
</dbReference>
<dbReference type="GO" id="GO:0009927">
    <property type="term" value="F:histidine phosphotransfer kinase activity"/>
    <property type="evidence" value="ECO:0007669"/>
    <property type="project" value="TreeGrafter"/>
</dbReference>
<dbReference type="InterPro" id="IPR005467">
    <property type="entry name" value="His_kinase_dom"/>
</dbReference>
<dbReference type="Pfam" id="PF00512">
    <property type="entry name" value="HisKA"/>
    <property type="match status" value="1"/>
</dbReference>
<dbReference type="SMART" id="SM00388">
    <property type="entry name" value="HisKA"/>
    <property type="match status" value="1"/>
</dbReference>
<protein>
    <recommendedName>
        <fullName evidence="3">histidine kinase</fullName>
        <ecNumber evidence="3">2.7.13.3</ecNumber>
    </recommendedName>
</protein>
<dbReference type="SMART" id="SM00448">
    <property type="entry name" value="REC"/>
    <property type="match status" value="1"/>
</dbReference>
<reference evidence="8 9" key="1">
    <citation type="submission" date="2016-04" db="EMBL/GenBank/DDBJ databases">
        <title>Complete genome sequence of natural rubber-degrading, novel Gram-negative bacterium, Rhizobacter gummiphilus strain NS21.</title>
        <authorList>
            <person name="Tabata M."/>
            <person name="Kasai D."/>
            <person name="Fukuda M."/>
        </authorList>
    </citation>
    <scope>NUCLEOTIDE SEQUENCE [LARGE SCALE GENOMIC DNA]</scope>
    <source>
        <strain evidence="8 9">NS21</strain>
    </source>
</reference>
<dbReference type="CDD" id="cd00130">
    <property type="entry name" value="PAS"/>
    <property type="match status" value="2"/>
</dbReference>
<dbReference type="InterPro" id="IPR035965">
    <property type="entry name" value="PAS-like_dom_sf"/>
</dbReference>
<evidence type="ECO:0000256" key="3">
    <source>
        <dbReference type="ARBA" id="ARBA00012438"/>
    </source>
</evidence>
<dbReference type="InterPro" id="IPR013655">
    <property type="entry name" value="PAS_fold_3"/>
</dbReference>
<evidence type="ECO:0000256" key="2">
    <source>
        <dbReference type="ARBA" id="ARBA00004429"/>
    </source>
</evidence>
<dbReference type="PROSITE" id="PS50109">
    <property type="entry name" value="HIS_KIN"/>
    <property type="match status" value="1"/>
</dbReference>
<dbReference type="SUPFAM" id="SSF52172">
    <property type="entry name" value="CheY-like"/>
    <property type="match status" value="1"/>
</dbReference>
<dbReference type="GO" id="GO:0005886">
    <property type="term" value="C:plasma membrane"/>
    <property type="evidence" value="ECO:0007669"/>
    <property type="project" value="UniProtKB-SubCell"/>
</dbReference>
<dbReference type="Pfam" id="PF00072">
    <property type="entry name" value="Response_reg"/>
    <property type="match status" value="1"/>
</dbReference>
<dbReference type="RefSeq" id="WP_085753933.1">
    <property type="nucleotide sequence ID" value="NZ_BSPR01000022.1"/>
</dbReference>
<dbReference type="PROSITE" id="PS50110">
    <property type="entry name" value="RESPONSE_REGULATORY"/>
    <property type="match status" value="1"/>
</dbReference>
<dbReference type="PANTHER" id="PTHR43047:SF72">
    <property type="entry name" value="OSMOSENSING HISTIDINE PROTEIN KINASE SLN1"/>
    <property type="match status" value="1"/>
</dbReference>
<dbReference type="Gene3D" id="3.30.450.20">
    <property type="entry name" value="PAS domain"/>
    <property type="match status" value="1"/>
</dbReference>
<dbReference type="EC" id="2.7.13.3" evidence="3"/>
<evidence type="ECO:0000256" key="6">
    <source>
        <dbReference type="ARBA" id="ARBA00022777"/>
    </source>
</evidence>
<dbReference type="PANTHER" id="PTHR43047">
    <property type="entry name" value="TWO-COMPONENT HISTIDINE PROTEIN KINASE"/>
    <property type="match status" value="1"/>
</dbReference>
<dbReference type="EMBL" id="CP015118">
    <property type="protein sequence ID" value="ARN23605.1"/>
    <property type="molecule type" value="Genomic_DNA"/>
</dbReference>
<dbReference type="Pfam" id="PF08447">
    <property type="entry name" value="PAS_3"/>
    <property type="match status" value="1"/>
</dbReference>
<feature type="compositionally biased region" description="Pro residues" evidence="7">
    <location>
        <begin position="484"/>
        <end position="510"/>
    </location>
</feature>
<dbReference type="AlphaFoldDB" id="A0A1W6LH73"/>
<organism evidence="8 9">
    <name type="scientific">Piscinibacter gummiphilus</name>
    <dbReference type="NCBI Taxonomy" id="946333"/>
    <lineage>
        <taxon>Bacteria</taxon>
        <taxon>Pseudomonadati</taxon>
        <taxon>Pseudomonadota</taxon>
        <taxon>Betaproteobacteria</taxon>
        <taxon>Burkholderiales</taxon>
        <taxon>Sphaerotilaceae</taxon>
        <taxon>Piscinibacter</taxon>
    </lineage>
</organism>
<keyword evidence="9" id="KW-1185">Reference proteome</keyword>
<comment type="catalytic activity">
    <reaction evidence="1">
        <text>ATP + protein L-histidine = ADP + protein N-phospho-L-histidine.</text>
        <dbReference type="EC" id="2.7.13.3"/>
    </reaction>
</comment>
<dbReference type="Gene3D" id="3.30.565.10">
    <property type="entry name" value="Histidine kinase-like ATPase, C-terminal domain"/>
    <property type="match status" value="1"/>
</dbReference>
<dbReference type="FunFam" id="3.30.565.10:FF:000006">
    <property type="entry name" value="Sensor histidine kinase WalK"/>
    <property type="match status" value="1"/>
</dbReference>
<keyword evidence="5" id="KW-0808">Transferase</keyword>
<dbReference type="InterPro" id="IPR003661">
    <property type="entry name" value="HisK_dim/P_dom"/>
</dbReference>
<sequence>MPTLPPSAPRDPPCGLLSFDDGGQLLSLNGRLREWLGWGPDEPVGALLTDLLSPPSRLVCPDVVFEPLHHTGRADDVELTLRSRAGVDVRSLWNVVHEADGAAGRNVAVVVRLPEQPEVHPQLVSARTAERLPGLVYQYLLRPDGTSGFPYASEAIQELFGVTAEDVRVSAERLAYRVHRDDWPGLEASIMTSARTLERWDSCFRVIVDGKERWLEGRSSPQALPDGGVLWHGYLYDVTERKALEHSRQGEAVAEQAGRAQAEFLARISHELRTPLNAVLGFAQLLSADDALGLKPHQRRQLDHIESAGRSLLSLINEVLDLTHIESGGLPLKLQPLDLLSVVEESLGMVEVMAQRAGIALRIQVDTTLRVMADRRRLVQCLVNLLTNAIKYNRSGGQVALAASPLKRTREVRIDVRDTGSGFTPSQMDHLFEPFNRLGAEQGATEGSGLGLVIVRGLAERMGGHLSVESEPGQGTCFTLRLPAPDPADGEPPPRTDPVPIDTAPPPTPSGAPRRVLYVEDNSVNVMLMQAIFDLRPSLALEVAGTGAEGLEKALADPPALLLLDLGLPDVDGVTLLGRLREQPVLAGVPAVAVSADALSADIQRALAAGFKDYWTKPLDLRKTLEALDALMA</sequence>
<accession>A0A1W6LH73</accession>
<dbReference type="SUPFAM" id="SSF55874">
    <property type="entry name" value="ATPase domain of HSP90 chaperone/DNA topoisomerase II/histidine kinase"/>
    <property type="match status" value="1"/>
</dbReference>
<evidence type="ECO:0000256" key="4">
    <source>
        <dbReference type="ARBA" id="ARBA00022553"/>
    </source>
</evidence>
<evidence type="ECO:0000313" key="8">
    <source>
        <dbReference type="EMBL" id="ARN23605.1"/>
    </source>
</evidence>
<comment type="subcellular location">
    <subcellularLocation>
        <location evidence="2">Cell inner membrane</location>
        <topology evidence="2">Multi-pass membrane protein</topology>
    </subcellularLocation>
</comment>
<dbReference type="InterPro" id="IPR011006">
    <property type="entry name" value="CheY-like_superfamily"/>
</dbReference>
<dbReference type="SUPFAM" id="SSF55785">
    <property type="entry name" value="PYP-like sensor domain (PAS domain)"/>
    <property type="match status" value="2"/>
</dbReference>
<dbReference type="InterPro" id="IPR036097">
    <property type="entry name" value="HisK_dim/P_sf"/>
</dbReference>
<dbReference type="InterPro" id="IPR001789">
    <property type="entry name" value="Sig_transdc_resp-reg_receiver"/>
</dbReference>
<dbReference type="Gene3D" id="3.40.50.2300">
    <property type="match status" value="1"/>
</dbReference>
<gene>
    <name evidence="8" type="ORF">A4W93_28970</name>
</gene>
<keyword evidence="6" id="KW-0418">Kinase</keyword>
<evidence type="ECO:0000256" key="7">
    <source>
        <dbReference type="SAM" id="MobiDB-lite"/>
    </source>
</evidence>
<dbReference type="KEGG" id="rgu:A4W93_28970"/>
<feature type="region of interest" description="Disordered" evidence="7">
    <location>
        <begin position="468"/>
        <end position="514"/>
    </location>
</feature>
<evidence type="ECO:0000313" key="9">
    <source>
        <dbReference type="Proteomes" id="UP000193427"/>
    </source>
</evidence>
<dbReference type="SUPFAM" id="SSF47384">
    <property type="entry name" value="Homodimeric domain of signal transducing histidine kinase"/>
    <property type="match status" value="1"/>
</dbReference>
<dbReference type="PRINTS" id="PR00344">
    <property type="entry name" value="BCTRLSENSOR"/>
</dbReference>
<dbReference type="STRING" id="946333.A4W93_28970"/>
<dbReference type="Pfam" id="PF02518">
    <property type="entry name" value="HATPase_c"/>
    <property type="match status" value="1"/>
</dbReference>
<dbReference type="Gene3D" id="1.10.287.130">
    <property type="match status" value="1"/>
</dbReference>
<dbReference type="GO" id="GO:0000155">
    <property type="term" value="F:phosphorelay sensor kinase activity"/>
    <property type="evidence" value="ECO:0007669"/>
    <property type="project" value="InterPro"/>
</dbReference>
<dbReference type="Proteomes" id="UP000193427">
    <property type="component" value="Chromosome"/>
</dbReference>
<dbReference type="InterPro" id="IPR004358">
    <property type="entry name" value="Sig_transdc_His_kin-like_C"/>
</dbReference>
<name>A0A1W6LH73_9BURK</name>
<dbReference type="InterPro" id="IPR003594">
    <property type="entry name" value="HATPase_dom"/>
</dbReference>